<protein>
    <submittedName>
        <fullName evidence="15">General secretion pathway protein D</fullName>
    </submittedName>
</protein>
<feature type="domain" description="NolW-like" evidence="13">
    <location>
        <begin position="168"/>
        <end position="267"/>
    </location>
</feature>
<dbReference type="PANTHER" id="PTHR30332">
    <property type="entry name" value="PROBABLE GENERAL SECRETION PATHWAY PROTEIN D"/>
    <property type="match status" value="1"/>
</dbReference>
<dbReference type="GO" id="GO:0015628">
    <property type="term" value="P:protein secretion by the type II secretion system"/>
    <property type="evidence" value="ECO:0007669"/>
    <property type="project" value="InterPro"/>
</dbReference>
<dbReference type="Gene3D" id="3.30.1370.120">
    <property type="match status" value="3"/>
</dbReference>
<dbReference type="InterPro" id="IPR004846">
    <property type="entry name" value="T2SS/T3SS_dom"/>
</dbReference>
<feature type="domain" description="Type II/III secretion system secretin-like" evidence="12">
    <location>
        <begin position="487"/>
        <end position="652"/>
    </location>
</feature>
<keyword evidence="8" id="KW-0472">Membrane</keyword>
<keyword evidence="6" id="KW-0732">Signal</keyword>
<feature type="compositionally biased region" description="Low complexity" evidence="11">
    <location>
        <begin position="682"/>
        <end position="697"/>
    </location>
</feature>
<gene>
    <name evidence="15" type="ORF">AcdelDRAFT_0721</name>
</gene>
<dbReference type="PRINTS" id="PR00811">
    <property type="entry name" value="BCTERIALGSPD"/>
</dbReference>
<evidence type="ECO:0000313" key="16">
    <source>
        <dbReference type="Proteomes" id="UP000003856"/>
    </source>
</evidence>
<dbReference type="AlphaFoldDB" id="C5T1E1"/>
<dbReference type="Gene3D" id="3.55.50.30">
    <property type="match status" value="1"/>
</dbReference>
<sequence>MSFNFEEAPVAEVVRTILGDVLKVDYVLHPPLSGTVTLATRSPMPPDQAVFLLESALQANGLAMMRDARGSYHVGRPEALRNIGGSVRQVGNGPLPPGYGAIVVPLQYIGAAEMATILKPLMPPDAIVRVDNIRNLLVLTGTRTQAEGWLDLINTFDVDLLKGMSVGLFPLKHASIKEVEAALRLVSGAPQASGTGGSSVAASVGVPGTAAASAGASAAALGENSPLFGALRIMPVERLNAVLVVTPRAAYLEEARRWIEKLDQPSDGGAEPQLFIYRVQNGSARHLAGVLSGIFGTGQQTGGYVANSGVAPGLGTSTGTSFGQQQPFGNTGVQGGGFGGSNYATNSLGGNTFGRTATGVGALGTQNRTNQGVATGGVVAANLGGVRVMADEQNNSILVWSTRSDFQKIENTLKRLDLPPTQVLIEASIIEVTLGDDLKYGLQWAFSDTHRGGPGSGLIGALPSASTGGFSYTLKDTLGNMRVTLNALAAKSLIKVISSPSLMVLDNQTATIAVGTQQPIRTGETTNLNTVGNSTTTTYQYKDTGVQLSVQPSVNSGDLVTMDISQAVTDVGDEDTVTGQRAFLQRQISSKVAVRSGEAVVLGGLIKDNSSSGRSGVPLLSSLPVVGGLFGATTSSSGRTELLVVITPKVVRSDPEIRQVSEELRDRLKGLSTIDMSDRAAARPAPAAPALQPLTPP</sequence>
<keyword evidence="16" id="KW-1185">Reference proteome</keyword>
<proteinExistence type="inferred from homology"/>
<dbReference type="Pfam" id="PF00263">
    <property type="entry name" value="Secretin"/>
    <property type="match status" value="1"/>
</dbReference>
<dbReference type="InterPro" id="IPR001775">
    <property type="entry name" value="GspD/PilQ"/>
</dbReference>
<organism evidence="15 16">
    <name type="scientific">Acidovorax delafieldii 2AN</name>
    <dbReference type="NCBI Taxonomy" id="573060"/>
    <lineage>
        <taxon>Bacteria</taxon>
        <taxon>Pseudomonadati</taxon>
        <taxon>Pseudomonadota</taxon>
        <taxon>Betaproteobacteria</taxon>
        <taxon>Burkholderiales</taxon>
        <taxon>Comamonadaceae</taxon>
        <taxon>Acidovorax</taxon>
    </lineage>
</organism>
<evidence type="ECO:0000259" key="14">
    <source>
        <dbReference type="Pfam" id="PF21305"/>
    </source>
</evidence>
<comment type="similarity">
    <text evidence="2">Belongs to the bacterial secretin family. GSP D subfamily.</text>
</comment>
<evidence type="ECO:0000256" key="11">
    <source>
        <dbReference type="SAM" id="MobiDB-lite"/>
    </source>
</evidence>
<feature type="region of interest" description="Disordered" evidence="11">
    <location>
        <begin position="675"/>
        <end position="697"/>
    </location>
</feature>
<dbReference type="InterPro" id="IPR038591">
    <property type="entry name" value="NolW-like_sf"/>
</dbReference>
<dbReference type="InterPro" id="IPR050810">
    <property type="entry name" value="Bact_Secretion_Sys_Channel"/>
</dbReference>
<dbReference type="InterPro" id="IPR005644">
    <property type="entry name" value="NolW-like"/>
</dbReference>
<evidence type="ECO:0000256" key="7">
    <source>
        <dbReference type="ARBA" id="ARBA00022927"/>
    </source>
</evidence>
<accession>C5T1E1</accession>
<dbReference type="Pfam" id="PF21305">
    <property type="entry name" value="type_II_gspD_N0"/>
    <property type="match status" value="1"/>
</dbReference>
<evidence type="ECO:0000259" key="13">
    <source>
        <dbReference type="Pfam" id="PF03958"/>
    </source>
</evidence>
<dbReference type="PANTHER" id="PTHR30332:SF25">
    <property type="entry name" value="SECRETIN XPSD"/>
    <property type="match status" value="1"/>
</dbReference>
<comment type="caution">
    <text evidence="15">The sequence shown here is derived from an EMBL/GenBank/DDBJ whole genome shotgun (WGS) entry which is preliminary data.</text>
</comment>
<feature type="domain" description="GspD-like N0" evidence="14">
    <location>
        <begin position="4"/>
        <end position="72"/>
    </location>
</feature>
<evidence type="ECO:0000259" key="12">
    <source>
        <dbReference type="Pfam" id="PF00263"/>
    </source>
</evidence>
<evidence type="ECO:0000256" key="5">
    <source>
        <dbReference type="ARBA" id="ARBA00022692"/>
    </source>
</evidence>
<feature type="domain" description="NolW-like" evidence="13">
    <location>
        <begin position="103"/>
        <end position="158"/>
    </location>
</feature>
<dbReference type="Proteomes" id="UP000003856">
    <property type="component" value="Unassembled WGS sequence"/>
</dbReference>
<dbReference type="InterPro" id="IPR013356">
    <property type="entry name" value="T2SS_GspD"/>
</dbReference>
<evidence type="ECO:0000256" key="1">
    <source>
        <dbReference type="ARBA" id="ARBA00004442"/>
    </source>
</evidence>
<evidence type="ECO:0000256" key="10">
    <source>
        <dbReference type="RuleBase" id="RU004004"/>
    </source>
</evidence>
<dbReference type="GO" id="GO:0009279">
    <property type="term" value="C:cell outer membrane"/>
    <property type="evidence" value="ECO:0007669"/>
    <property type="project" value="UniProtKB-SubCell"/>
</dbReference>
<dbReference type="NCBIfam" id="TIGR02517">
    <property type="entry name" value="type_II_gspD"/>
    <property type="match status" value="1"/>
</dbReference>
<keyword evidence="7" id="KW-0653">Protein transport</keyword>
<keyword evidence="9" id="KW-0998">Cell outer membrane</keyword>
<keyword evidence="3 10" id="KW-0813">Transport</keyword>
<evidence type="ECO:0000256" key="6">
    <source>
        <dbReference type="ARBA" id="ARBA00022729"/>
    </source>
</evidence>
<dbReference type="InterPro" id="IPR049371">
    <property type="entry name" value="GspD-like_N0"/>
</dbReference>
<reference evidence="15 16" key="1">
    <citation type="submission" date="2009-05" db="EMBL/GenBank/DDBJ databases">
        <title>The draft genome of Acidovorax delafieldii 2AN.</title>
        <authorList>
            <consortium name="US DOE Joint Genome Institute (JGI-PGF)"/>
            <person name="Lucas S."/>
            <person name="Copeland A."/>
            <person name="Lapidus A."/>
            <person name="Glavina del Rio T."/>
            <person name="Tice H."/>
            <person name="Bruce D."/>
            <person name="Goodwin L."/>
            <person name="Pitluck S."/>
            <person name="Larimer F."/>
            <person name="Land M.L."/>
            <person name="Hauser L."/>
            <person name="Shelobolina E.S."/>
            <person name="Picardal F."/>
            <person name="Roden E."/>
            <person name="Emerson D."/>
        </authorList>
    </citation>
    <scope>NUCLEOTIDE SEQUENCE [LARGE SCALE GENOMIC DNA]</scope>
    <source>
        <strain evidence="15 16">2AN</strain>
    </source>
</reference>
<dbReference type="EMBL" id="ACQT01000011">
    <property type="protein sequence ID" value="EER61699.1"/>
    <property type="molecule type" value="Genomic_DNA"/>
</dbReference>
<keyword evidence="4" id="KW-1134">Transmembrane beta strand</keyword>
<evidence type="ECO:0000256" key="8">
    <source>
        <dbReference type="ARBA" id="ARBA00023136"/>
    </source>
</evidence>
<evidence type="ECO:0000256" key="9">
    <source>
        <dbReference type="ARBA" id="ARBA00023237"/>
    </source>
</evidence>
<name>C5T1E1_ACIDE</name>
<feature type="domain" description="NolW-like" evidence="13">
    <location>
        <begin position="276"/>
        <end position="422"/>
    </location>
</feature>
<dbReference type="Pfam" id="PF03958">
    <property type="entry name" value="Secretin_N"/>
    <property type="match status" value="3"/>
</dbReference>
<keyword evidence="5" id="KW-0812">Transmembrane</keyword>
<evidence type="ECO:0000256" key="4">
    <source>
        <dbReference type="ARBA" id="ARBA00022452"/>
    </source>
</evidence>
<dbReference type="PRINTS" id="PR01032">
    <property type="entry name" value="PHAGEIV"/>
</dbReference>
<dbReference type="GO" id="GO:0015627">
    <property type="term" value="C:type II protein secretion system complex"/>
    <property type="evidence" value="ECO:0007669"/>
    <property type="project" value="InterPro"/>
</dbReference>
<comment type="subcellular location">
    <subcellularLocation>
        <location evidence="1 10">Cell outer membrane</location>
    </subcellularLocation>
</comment>
<evidence type="ECO:0000313" key="15">
    <source>
        <dbReference type="EMBL" id="EER61699.1"/>
    </source>
</evidence>
<dbReference type="PATRIC" id="fig|573060.9.peg.4468"/>
<evidence type="ECO:0000256" key="3">
    <source>
        <dbReference type="ARBA" id="ARBA00022448"/>
    </source>
</evidence>
<evidence type="ECO:0000256" key="2">
    <source>
        <dbReference type="ARBA" id="ARBA00006980"/>
    </source>
</evidence>